<name>A0A9P4VN34_9PEZI</name>
<keyword evidence="3" id="KW-1185">Reference proteome</keyword>
<gene>
    <name evidence="2" type="ORF">M501DRAFT_1007694</name>
</gene>
<dbReference type="EMBL" id="MU006106">
    <property type="protein sequence ID" value="KAF2835860.1"/>
    <property type="molecule type" value="Genomic_DNA"/>
</dbReference>
<accession>A0A9P4VN34</accession>
<sequence length="1001" mass="108100">MAYFKVDAELMTNYVAATPVPAGSHFATVLDETSQPIVISLSSDRPSPKLQIVRHNENGVQYLFDLGACFNLPTDALIQTFDVVQDSYLTLYIVFAYLRDGNCSHVVLSKPFAPSTLRAGVKLDKIPGDWTVGTVERIFMIINRPGQFKYPEISTSWGKDITLAILDQYLTGIFVLYKTSSGELKCYGEFTKPDDQSSSGNIFQWATDVQCPRGATCISAIRDKRSASALIFGSPAGLSYLDSASAVDKKITHVLISDDNKVHGRKTLEVAQDTDVLPIWFTSNSDQLGHIRTNVSDVTARQIPDPVLLLPAGQSTSFAPAISRTVIFDNDVVCHFYSSDDAIKYEVKSYSITLKAFNDDDSPVPNASVQVSSASAITGILNGSAVTLSSTGYWYLVDSQGMLNFIVLTESIASQVLTISGIKNSKDDILKADQVVFDLSRNPIDSLGAKLDSLQSTEDLKDATTQNGKPLFDPNNMPSDDDSKQGLSYLKSPHGAYFSLLDELMDGWQWVKEKTEDAIDWVFVMRIAGEVFEFILDCVEKVGEALTWVWNKIKVGIETLIEYLGFLFDWGDILDTKDQVSALITAGCDLAATKVGSTADSLEIFFSGLLAKVDGCIETTKNITASPNSGSNNNNSPVFNDTNGGMGSSLATWDQIFAPALSDVEDAITKVGDDIKELWHKSGSMSTSDLMTLCKDILKAVSFQKVLQLISEYCNKTISIPIFSALYKVIAKHDLAAFDAIALIIAVPTTIPRKVIAGSAPPKIPNLDGKLLDALVFGSSSGGVTVTPQMQLDFNTLTAGRTHRISYSPTEGTAGALEVLTGSTFLKLLSIVLDMCSTLNSFPSDSSLSGYLSLIRGGSHILATFVPLAGPQKEAKGKLLLILDLAVTLVNFGLYQAFESAEIDAAKSWPDYDGGSAVVGIEGSVLNVISGIGYFVAFMFKEEVEVSGVGLAIMEGATLGLAAVEGIKWKIDYDRGKKSLMTPSSASSGPWVFSYDSPDIL</sequence>
<protein>
    <submittedName>
        <fullName evidence="2">Uncharacterized protein</fullName>
    </submittedName>
</protein>
<evidence type="ECO:0000256" key="1">
    <source>
        <dbReference type="SAM" id="MobiDB-lite"/>
    </source>
</evidence>
<reference evidence="2" key="1">
    <citation type="journal article" date="2020" name="Stud. Mycol.">
        <title>101 Dothideomycetes genomes: a test case for predicting lifestyles and emergence of pathogens.</title>
        <authorList>
            <person name="Haridas S."/>
            <person name="Albert R."/>
            <person name="Binder M."/>
            <person name="Bloem J."/>
            <person name="Labutti K."/>
            <person name="Salamov A."/>
            <person name="Andreopoulos B."/>
            <person name="Baker S."/>
            <person name="Barry K."/>
            <person name="Bills G."/>
            <person name="Bluhm B."/>
            <person name="Cannon C."/>
            <person name="Castanera R."/>
            <person name="Culley D."/>
            <person name="Daum C."/>
            <person name="Ezra D."/>
            <person name="Gonzalez J."/>
            <person name="Henrissat B."/>
            <person name="Kuo A."/>
            <person name="Liang C."/>
            <person name="Lipzen A."/>
            <person name="Lutzoni F."/>
            <person name="Magnuson J."/>
            <person name="Mondo S."/>
            <person name="Nolan M."/>
            <person name="Ohm R."/>
            <person name="Pangilinan J."/>
            <person name="Park H.-J."/>
            <person name="Ramirez L."/>
            <person name="Alfaro M."/>
            <person name="Sun H."/>
            <person name="Tritt A."/>
            <person name="Yoshinaga Y."/>
            <person name="Zwiers L.-H."/>
            <person name="Turgeon B."/>
            <person name="Goodwin S."/>
            <person name="Spatafora J."/>
            <person name="Crous P."/>
            <person name="Grigoriev I."/>
        </authorList>
    </citation>
    <scope>NUCLEOTIDE SEQUENCE</scope>
    <source>
        <strain evidence="2">CBS 101060</strain>
    </source>
</reference>
<dbReference type="Proteomes" id="UP000799429">
    <property type="component" value="Unassembled WGS sequence"/>
</dbReference>
<proteinExistence type="predicted"/>
<dbReference type="OrthoDB" id="3798392at2759"/>
<feature type="region of interest" description="Disordered" evidence="1">
    <location>
        <begin position="463"/>
        <end position="485"/>
    </location>
</feature>
<evidence type="ECO:0000313" key="3">
    <source>
        <dbReference type="Proteomes" id="UP000799429"/>
    </source>
</evidence>
<organism evidence="2 3">
    <name type="scientific">Patellaria atrata CBS 101060</name>
    <dbReference type="NCBI Taxonomy" id="1346257"/>
    <lineage>
        <taxon>Eukaryota</taxon>
        <taxon>Fungi</taxon>
        <taxon>Dikarya</taxon>
        <taxon>Ascomycota</taxon>
        <taxon>Pezizomycotina</taxon>
        <taxon>Dothideomycetes</taxon>
        <taxon>Dothideomycetes incertae sedis</taxon>
        <taxon>Patellariales</taxon>
        <taxon>Patellariaceae</taxon>
        <taxon>Patellaria</taxon>
    </lineage>
</organism>
<evidence type="ECO:0000313" key="2">
    <source>
        <dbReference type="EMBL" id="KAF2835860.1"/>
    </source>
</evidence>
<dbReference type="AlphaFoldDB" id="A0A9P4VN34"/>
<comment type="caution">
    <text evidence="2">The sequence shown here is derived from an EMBL/GenBank/DDBJ whole genome shotgun (WGS) entry which is preliminary data.</text>
</comment>